<protein>
    <submittedName>
        <fullName evidence="6">Adenylosuccinate synthase</fullName>
    </submittedName>
</protein>
<evidence type="ECO:0000313" key="7">
    <source>
        <dbReference type="Proteomes" id="UP000182624"/>
    </source>
</evidence>
<dbReference type="PANTHER" id="PTHR11846">
    <property type="entry name" value="ADENYLOSUCCINATE SYNTHETASE"/>
    <property type="match status" value="1"/>
</dbReference>
<dbReference type="PANTHER" id="PTHR11846:SF0">
    <property type="entry name" value="ADENYLOSUCCINATE SYNTHETASE"/>
    <property type="match status" value="1"/>
</dbReference>
<evidence type="ECO:0000256" key="2">
    <source>
        <dbReference type="ARBA" id="ARBA00022723"/>
    </source>
</evidence>
<dbReference type="Gene3D" id="1.10.300.10">
    <property type="entry name" value="Adenylosuccinate Synthetase, subunit A, domain 2"/>
    <property type="match status" value="1"/>
</dbReference>
<keyword evidence="7" id="KW-1185">Reference proteome</keyword>
<keyword evidence="3" id="KW-0547">Nucleotide-binding</keyword>
<keyword evidence="2" id="KW-0479">Metal-binding</keyword>
<evidence type="ECO:0000256" key="1">
    <source>
        <dbReference type="ARBA" id="ARBA00022598"/>
    </source>
</evidence>
<dbReference type="GO" id="GO:0046872">
    <property type="term" value="F:metal ion binding"/>
    <property type="evidence" value="ECO:0007669"/>
    <property type="project" value="UniProtKB-KW"/>
</dbReference>
<sequence length="401" mass="45696">MKTIAVIGKNFGDEGKGLVCASFAKKEKITLIVKHNGGGQAGHTVEDESKKRFIHHQIGSGAEYGVDTLLADTFLVDLFQLGNELEEFEAVYGFTPKIYAEKDTRITIIDDVLRNMFIESARGKERHGSCGMGINECINRHENGLVLTVADVRDKSLKELFDILVDFREKYGQRDLDSICDLFERNNPGRRADYYDMLTNSDVLANFAESIKETVKHIEIIDASSDFLLGYKQVVFETGQGLLLDNDYKKFAPYLTPSKTGLWNIAAFLEKRYIKLDSAVYVTRSYVTRHGNGPLPGECDRNEFPGVTMDLTNIDNEWQGSIRYARHQDIEEFVLPVKEDFRSVGQFRSVKETELSIFITHLNETDGFIYFKDEEIHFDKLKDILKTKHGFSAVYGLWDRC</sequence>
<dbReference type="SMART" id="SM00788">
    <property type="entry name" value="Adenylsucc_synt"/>
    <property type="match status" value="1"/>
</dbReference>
<dbReference type="AlphaFoldDB" id="A0A1I5YYH8"/>
<dbReference type="InterPro" id="IPR042109">
    <property type="entry name" value="Adenylosuccinate_synth_dom1"/>
</dbReference>
<keyword evidence="5" id="KW-0460">Magnesium</keyword>
<dbReference type="InterPro" id="IPR027417">
    <property type="entry name" value="P-loop_NTPase"/>
</dbReference>
<name>A0A1I5YYH8_9FIRM</name>
<evidence type="ECO:0000256" key="4">
    <source>
        <dbReference type="ARBA" id="ARBA00022755"/>
    </source>
</evidence>
<evidence type="ECO:0000256" key="3">
    <source>
        <dbReference type="ARBA" id="ARBA00022741"/>
    </source>
</evidence>
<dbReference type="InterPro" id="IPR001114">
    <property type="entry name" value="Adenylosuccinate_synthetase"/>
</dbReference>
<dbReference type="Proteomes" id="UP000182624">
    <property type="component" value="Unassembled WGS sequence"/>
</dbReference>
<dbReference type="GO" id="GO:0046040">
    <property type="term" value="P:IMP metabolic process"/>
    <property type="evidence" value="ECO:0007669"/>
    <property type="project" value="TreeGrafter"/>
</dbReference>
<dbReference type="InterPro" id="IPR042110">
    <property type="entry name" value="Adenylosuccinate_synth_dom2"/>
</dbReference>
<dbReference type="RefSeq" id="WP_074892217.1">
    <property type="nucleotide sequence ID" value="NZ_FOXO01000064.1"/>
</dbReference>
<dbReference type="SUPFAM" id="SSF52540">
    <property type="entry name" value="P-loop containing nucleoside triphosphate hydrolases"/>
    <property type="match status" value="1"/>
</dbReference>
<gene>
    <name evidence="6" type="ORF">SAMN04487928_1641</name>
</gene>
<dbReference type="Gene3D" id="3.40.440.10">
    <property type="entry name" value="Adenylosuccinate Synthetase, subunit A, domain 1"/>
    <property type="match status" value="1"/>
</dbReference>
<dbReference type="GO" id="GO:0005737">
    <property type="term" value="C:cytoplasm"/>
    <property type="evidence" value="ECO:0007669"/>
    <property type="project" value="TreeGrafter"/>
</dbReference>
<dbReference type="GO" id="GO:0000166">
    <property type="term" value="F:nucleotide binding"/>
    <property type="evidence" value="ECO:0007669"/>
    <property type="project" value="UniProtKB-KW"/>
</dbReference>
<accession>A0A1I5YYH8</accession>
<proteinExistence type="predicted"/>
<keyword evidence="4" id="KW-0658">Purine biosynthesis</keyword>
<keyword evidence="1" id="KW-0436">Ligase</keyword>
<evidence type="ECO:0000256" key="5">
    <source>
        <dbReference type="ARBA" id="ARBA00022842"/>
    </source>
</evidence>
<evidence type="ECO:0000313" key="6">
    <source>
        <dbReference type="EMBL" id="SFQ49308.1"/>
    </source>
</evidence>
<dbReference type="Pfam" id="PF00709">
    <property type="entry name" value="Adenylsucc_synt"/>
    <property type="match status" value="1"/>
</dbReference>
<dbReference type="OrthoDB" id="3959406at2"/>
<dbReference type="EMBL" id="FOXO01000064">
    <property type="protein sequence ID" value="SFQ49308.1"/>
    <property type="molecule type" value="Genomic_DNA"/>
</dbReference>
<reference evidence="7" key="1">
    <citation type="submission" date="2016-10" db="EMBL/GenBank/DDBJ databases">
        <authorList>
            <person name="Varghese N."/>
            <person name="Submissions S."/>
        </authorList>
    </citation>
    <scope>NUCLEOTIDE SEQUENCE [LARGE SCALE GENOMIC DNA]</scope>
    <source>
        <strain evidence="7">P18</strain>
    </source>
</reference>
<organism evidence="6 7">
    <name type="scientific">Butyrivibrio proteoclasticus</name>
    <dbReference type="NCBI Taxonomy" id="43305"/>
    <lineage>
        <taxon>Bacteria</taxon>
        <taxon>Bacillati</taxon>
        <taxon>Bacillota</taxon>
        <taxon>Clostridia</taxon>
        <taxon>Lachnospirales</taxon>
        <taxon>Lachnospiraceae</taxon>
        <taxon>Butyrivibrio</taxon>
    </lineage>
</organism>
<dbReference type="GO" id="GO:0044208">
    <property type="term" value="P:'de novo' AMP biosynthetic process"/>
    <property type="evidence" value="ECO:0007669"/>
    <property type="project" value="TreeGrafter"/>
</dbReference>
<dbReference type="GO" id="GO:0004019">
    <property type="term" value="F:adenylosuccinate synthase activity"/>
    <property type="evidence" value="ECO:0007669"/>
    <property type="project" value="InterPro"/>
</dbReference>